<dbReference type="InterPro" id="IPR043738">
    <property type="entry name" value="DUF5683"/>
</dbReference>
<feature type="domain" description="DUF5683" evidence="2">
    <location>
        <begin position="135"/>
        <end position="268"/>
    </location>
</feature>
<dbReference type="AlphaFoldDB" id="A0A2M9ZC76"/>
<gene>
    <name evidence="3" type="ORF">CH371_10720</name>
</gene>
<name>A0A2M9ZC76_9LEPT</name>
<evidence type="ECO:0000256" key="1">
    <source>
        <dbReference type="SAM" id="MobiDB-lite"/>
    </source>
</evidence>
<comment type="caution">
    <text evidence="3">The sequence shown here is derived from an EMBL/GenBank/DDBJ whole genome shotgun (WGS) entry which is preliminary data.</text>
</comment>
<reference evidence="3 4" key="1">
    <citation type="submission" date="2017-07" db="EMBL/GenBank/DDBJ databases">
        <title>Leptospira spp. isolated from tropical soils.</title>
        <authorList>
            <person name="Thibeaux R."/>
            <person name="Iraola G."/>
            <person name="Ferres I."/>
            <person name="Bierque E."/>
            <person name="Girault D."/>
            <person name="Soupe-Gilbert M.-E."/>
            <person name="Picardeau M."/>
            <person name="Goarant C."/>
        </authorList>
    </citation>
    <scope>NUCLEOTIDE SEQUENCE [LARGE SCALE GENOMIC DNA]</scope>
    <source>
        <strain evidence="3 4">FH2-C-A2</strain>
    </source>
</reference>
<feature type="region of interest" description="Disordered" evidence="1">
    <location>
        <begin position="89"/>
        <end position="127"/>
    </location>
</feature>
<dbReference type="Pfam" id="PF18935">
    <property type="entry name" value="DUF5683"/>
    <property type="match status" value="1"/>
</dbReference>
<evidence type="ECO:0000313" key="4">
    <source>
        <dbReference type="Proteomes" id="UP000231912"/>
    </source>
</evidence>
<dbReference type="EMBL" id="NPDT01000003">
    <property type="protein sequence ID" value="PJZ65989.1"/>
    <property type="molecule type" value="Genomic_DNA"/>
</dbReference>
<protein>
    <recommendedName>
        <fullName evidence="2">DUF5683 domain-containing protein</fullName>
    </recommendedName>
</protein>
<proteinExistence type="predicted"/>
<dbReference type="RefSeq" id="WP_100758876.1">
    <property type="nucleotide sequence ID" value="NZ_NPDT01000003.1"/>
</dbReference>
<dbReference type="Proteomes" id="UP000231912">
    <property type="component" value="Unassembled WGS sequence"/>
</dbReference>
<accession>A0A2M9ZC76</accession>
<evidence type="ECO:0000313" key="3">
    <source>
        <dbReference type="EMBL" id="PJZ65989.1"/>
    </source>
</evidence>
<dbReference type="NCBIfam" id="NF047433">
    <property type="entry name" value="Lepto_7_Nterm"/>
    <property type="match status" value="1"/>
</dbReference>
<evidence type="ECO:0000259" key="2">
    <source>
        <dbReference type="Pfam" id="PF18935"/>
    </source>
</evidence>
<sequence length="321" mass="36627">MFSFRRFISILMILFLIPTGIFPVTVLLREGGKVRGEIITQNQHSILLQTEAGKRKIDKDLVLKVLFQDVDDEEEEKIRKDEENKISTEKREIEEKEEQAKAQEEKLKREQEEKEKEASLEEARRRDELLRSQRSRPLKAAMRSAVIPGWGQFYSNRKFQGAIYPTLFAFAAFLAYDKFRVYRNSVTDYGNLGNPYTKENLFLASMGQQITTTPVYTDPLTAFIADQYQNPFRIKREEADRNFNEYQGVLWVAGGIYLINVLDAYLFANSGVSLSSESDGKKRGVILSAVPSPVGSSLGSSQGGSAFGLETKYTLGYRFEF</sequence>
<organism evidence="3 4">
    <name type="scientific">Leptospira wolffii</name>
    <dbReference type="NCBI Taxonomy" id="409998"/>
    <lineage>
        <taxon>Bacteria</taxon>
        <taxon>Pseudomonadati</taxon>
        <taxon>Spirochaetota</taxon>
        <taxon>Spirochaetia</taxon>
        <taxon>Leptospirales</taxon>
        <taxon>Leptospiraceae</taxon>
        <taxon>Leptospira</taxon>
    </lineage>
</organism>